<reference evidence="2 3" key="1">
    <citation type="submission" date="2016-05" db="EMBL/GenBank/DDBJ databases">
        <title>Comparative analysis of secretome profiles of manganese(II)-oxidizing ascomycete fungi.</title>
        <authorList>
            <consortium name="DOE Joint Genome Institute"/>
            <person name="Zeiner C.A."/>
            <person name="Purvine S.O."/>
            <person name="Zink E.M."/>
            <person name="Wu S."/>
            <person name="Pasa-Tolic L."/>
            <person name="Chaput D.L."/>
            <person name="Haridas S."/>
            <person name="Grigoriev I.V."/>
            <person name="Santelli C.M."/>
            <person name="Hansel C.M."/>
        </authorList>
    </citation>
    <scope>NUCLEOTIDE SEQUENCE [LARGE SCALE GENOMIC DNA]</scope>
    <source>
        <strain evidence="2 3">SRC1lrK2f</strain>
    </source>
</reference>
<accession>A0A177D2U5</accession>
<keyword evidence="3" id="KW-1185">Reference proteome</keyword>
<gene>
    <name evidence="2" type="ORF">CC77DRAFT_593030</name>
</gene>
<evidence type="ECO:0000313" key="3">
    <source>
        <dbReference type="Proteomes" id="UP000077248"/>
    </source>
</evidence>
<keyword evidence="1" id="KW-0732">Signal</keyword>
<evidence type="ECO:0000313" key="2">
    <source>
        <dbReference type="EMBL" id="OAG13758.1"/>
    </source>
</evidence>
<organism evidence="2 3">
    <name type="scientific">Alternaria alternata</name>
    <name type="common">Alternaria rot fungus</name>
    <name type="synonym">Torula alternata</name>
    <dbReference type="NCBI Taxonomy" id="5599"/>
    <lineage>
        <taxon>Eukaryota</taxon>
        <taxon>Fungi</taxon>
        <taxon>Dikarya</taxon>
        <taxon>Ascomycota</taxon>
        <taxon>Pezizomycotina</taxon>
        <taxon>Dothideomycetes</taxon>
        <taxon>Pleosporomycetidae</taxon>
        <taxon>Pleosporales</taxon>
        <taxon>Pleosporineae</taxon>
        <taxon>Pleosporaceae</taxon>
        <taxon>Alternaria</taxon>
        <taxon>Alternaria sect. Alternaria</taxon>
        <taxon>Alternaria alternata complex</taxon>
    </lineage>
</organism>
<dbReference type="KEGG" id="aalt:CC77DRAFT_593030"/>
<feature type="chain" id="PRO_5008058932" description="Secreted protein" evidence="1">
    <location>
        <begin position="21"/>
        <end position="85"/>
    </location>
</feature>
<dbReference type="GeneID" id="29117985"/>
<name>A0A177D2U5_ALTAL</name>
<dbReference type="Proteomes" id="UP000077248">
    <property type="component" value="Unassembled WGS sequence"/>
</dbReference>
<dbReference type="RefSeq" id="XP_018379179.1">
    <property type="nucleotide sequence ID" value="XM_018532391.1"/>
</dbReference>
<feature type="signal peptide" evidence="1">
    <location>
        <begin position="1"/>
        <end position="20"/>
    </location>
</feature>
<sequence>MLFSPSLLLTATWLVPVTHQDCTLEFNTTNSPSAQEWKRAAYCSIAKARKDEGEEKEANRHRGIYQTTKTDNHTLCNKIKSLQYI</sequence>
<evidence type="ECO:0008006" key="4">
    <source>
        <dbReference type="Google" id="ProtNLM"/>
    </source>
</evidence>
<dbReference type="AlphaFoldDB" id="A0A177D2U5"/>
<proteinExistence type="predicted"/>
<dbReference type="EMBL" id="KV441506">
    <property type="protein sequence ID" value="OAG13758.1"/>
    <property type="molecule type" value="Genomic_DNA"/>
</dbReference>
<evidence type="ECO:0000256" key="1">
    <source>
        <dbReference type="SAM" id="SignalP"/>
    </source>
</evidence>
<protein>
    <recommendedName>
        <fullName evidence="4">Secreted protein</fullName>
    </recommendedName>
</protein>
<dbReference type="VEuPathDB" id="FungiDB:CC77DRAFT_593030"/>